<evidence type="ECO:0000313" key="3">
    <source>
        <dbReference type="Proteomes" id="UP000078541"/>
    </source>
</evidence>
<feature type="region of interest" description="Disordered" evidence="1">
    <location>
        <begin position="1"/>
        <end position="156"/>
    </location>
</feature>
<protein>
    <submittedName>
        <fullName evidence="2">Uncharacterized protein</fullName>
    </submittedName>
</protein>
<feature type="compositionally biased region" description="Low complexity" evidence="1">
    <location>
        <begin position="1"/>
        <end position="23"/>
    </location>
</feature>
<dbReference type="AlphaFoldDB" id="A0A195ETU6"/>
<organism evidence="2 3">
    <name type="scientific">Trachymyrmex septentrionalis</name>
    <dbReference type="NCBI Taxonomy" id="34720"/>
    <lineage>
        <taxon>Eukaryota</taxon>
        <taxon>Metazoa</taxon>
        <taxon>Ecdysozoa</taxon>
        <taxon>Arthropoda</taxon>
        <taxon>Hexapoda</taxon>
        <taxon>Insecta</taxon>
        <taxon>Pterygota</taxon>
        <taxon>Neoptera</taxon>
        <taxon>Endopterygota</taxon>
        <taxon>Hymenoptera</taxon>
        <taxon>Apocrita</taxon>
        <taxon>Aculeata</taxon>
        <taxon>Formicoidea</taxon>
        <taxon>Formicidae</taxon>
        <taxon>Myrmicinae</taxon>
        <taxon>Trachymyrmex</taxon>
    </lineage>
</organism>
<proteinExistence type="predicted"/>
<keyword evidence="3" id="KW-1185">Reference proteome</keyword>
<name>A0A195ETU6_9HYME</name>
<feature type="compositionally biased region" description="Basic and acidic residues" evidence="1">
    <location>
        <begin position="28"/>
        <end position="42"/>
    </location>
</feature>
<accession>A0A195ETU6</accession>
<evidence type="ECO:0000256" key="1">
    <source>
        <dbReference type="SAM" id="MobiDB-lite"/>
    </source>
</evidence>
<sequence length="184" mass="21575">MKRLQAGRQAGRQQASKQAGRQAVRQPGRHDALSSYPSRERIVISPGVNSGRASVSHPLELSRLGVADENLGTEQVGRWRRHDEESREGERERERERESERERERERERAREREREREREISCDVGRGIKSDRRRKKDISTLDERERVRRRRSKAADVERVLSAFRERRGKAKGARKVYAGRVK</sequence>
<feature type="compositionally biased region" description="Basic and acidic residues" evidence="1">
    <location>
        <begin position="81"/>
        <end position="131"/>
    </location>
</feature>
<dbReference type="Proteomes" id="UP000078541">
    <property type="component" value="Unassembled WGS sequence"/>
</dbReference>
<feature type="compositionally biased region" description="Basic and acidic residues" evidence="1">
    <location>
        <begin position="138"/>
        <end position="147"/>
    </location>
</feature>
<gene>
    <name evidence="2" type="ORF">ALC56_14213</name>
</gene>
<reference evidence="2 3" key="1">
    <citation type="submission" date="2016-03" db="EMBL/GenBank/DDBJ databases">
        <title>Trachymyrmex septentrionalis WGS genome.</title>
        <authorList>
            <person name="Nygaard S."/>
            <person name="Hu H."/>
            <person name="Boomsma J."/>
            <person name="Zhang G."/>
        </authorList>
    </citation>
    <scope>NUCLEOTIDE SEQUENCE [LARGE SCALE GENOMIC DNA]</scope>
    <source>
        <strain evidence="2">Tsep2-gDNA-1</strain>
        <tissue evidence="2">Whole body</tissue>
    </source>
</reference>
<evidence type="ECO:0000313" key="2">
    <source>
        <dbReference type="EMBL" id="KYN31332.1"/>
    </source>
</evidence>
<dbReference type="EMBL" id="KQ981979">
    <property type="protein sequence ID" value="KYN31332.1"/>
    <property type="molecule type" value="Genomic_DNA"/>
</dbReference>